<dbReference type="PANTHER" id="PTHR37535">
    <property type="entry name" value="FLUG DOMAIN PROTEIN"/>
    <property type="match status" value="1"/>
</dbReference>
<protein>
    <submittedName>
        <fullName evidence="1">Uncharacterized protein</fullName>
    </submittedName>
</protein>
<dbReference type="GeneID" id="98179161"/>
<dbReference type="EMBL" id="BAAFSV010000004">
    <property type="protein sequence ID" value="GAB1318208.1"/>
    <property type="molecule type" value="Genomic_DNA"/>
</dbReference>
<gene>
    <name evidence="1" type="ORF">MFIFM68171_08418</name>
</gene>
<accession>A0ABQ0GKA7</accession>
<comment type="caution">
    <text evidence="1">The sequence shown here is derived from an EMBL/GenBank/DDBJ whole genome shotgun (WGS) entry which is preliminary data.</text>
</comment>
<sequence>MNPKPKKSSLKGEDPDDLIERAIRDGLSEDKSGIDDKLIHKELAPSSKPRYAKMRSVWAALVRRFPGSDPRNMETLKHFAESVARSTTARLDKTLDRPTVKTIRNKVRKFMSAWERETNLPIPKDVHDSMCPYIQNVRRYKIPLSIMEKEPTFLTIENYVYMQQKHWKNDYHNYVHEGVRVFPSCLLNMHCYTSARLQEICMSKICFAWLGGKTERQTSSWVSRGILPKACKTPRRS</sequence>
<dbReference type="PANTHER" id="PTHR37535:SF3">
    <property type="entry name" value="FLUG DOMAIN-CONTAINING PROTEIN"/>
    <property type="match status" value="1"/>
</dbReference>
<name>A0ABQ0GKA7_9PEZI</name>
<evidence type="ECO:0000313" key="2">
    <source>
        <dbReference type="Proteomes" id="UP001628179"/>
    </source>
</evidence>
<keyword evidence="2" id="KW-1185">Reference proteome</keyword>
<dbReference type="RefSeq" id="XP_070919939.1">
    <property type="nucleotide sequence ID" value="XM_071063838.1"/>
</dbReference>
<dbReference type="Proteomes" id="UP001628179">
    <property type="component" value="Unassembled WGS sequence"/>
</dbReference>
<proteinExistence type="predicted"/>
<reference evidence="1 2" key="1">
    <citation type="submission" date="2024-09" db="EMBL/GenBank/DDBJ databases">
        <title>Itraconazole resistance in Madurella fahalii resulting from another homologue of gene encoding cytochrome P450 14-alpha sterol demethylase (CYP51).</title>
        <authorList>
            <person name="Yoshioka I."/>
            <person name="Fahal A.H."/>
            <person name="Kaneko S."/>
            <person name="Yaguchi T."/>
        </authorList>
    </citation>
    <scope>NUCLEOTIDE SEQUENCE [LARGE SCALE GENOMIC DNA]</scope>
    <source>
        <strain evidence="1 2">IFM 68171</strain>
    </source>
</reference>
<evidence type="ECO:0000313" key="1">
    <source>
        <dbReference type="EMBL" id="GAB1318208.1"/>
    </source>
</evidence>
<organism evidence="1 2">
    <name type="scientific">Madurella fahalii</name>
    <dbReference type="NCBI Taxonomy" id="1157608"/>
    <lineage>
        <taxon>Eukaryota</taxon>
        <taxon>Fungi</taxon>
        <taxon>Dikarya</taxon>
        <taxon>Ascomycota</taxon>
        <taxon>Pezizomycotina</taxon>
        <taxon>Sordariomycetes</taxon>
        <taxon>Sordariomycetidae</taxon>
        <taxon>Sordariales</taxon>
        <taxon>Sordariales incertae sedis</taxon>
        <taxon>Madurella</taxon>
    </lineage>
</organism>